<gene>
    <name evidence="1" type="ORF">MBFIL_06310</name>
</gene>
<organism evidence="1 2">
    <name type="scientific">Methanobrevibacter filiformis</name>
    <dbReference type="NCBI Taxonomy" id="55758"/>
    <lineage>
        <taxon>Archaea</taxon>
        <taxon>Methanobacteriati</taxon>
        <taxon>Methanobacteriota</taxon>
        <taxon>Methanomada group</taxon>
        <taxon>Methanobacteria</taxon>
        <taxon>Methanobacteriales</taxon>
        <taxon>Methanobacteriaceae</taxon>
        <taxon>Methanobrevibacter</taxon>
    </lineage>
</organism>
<keyword evidence="2" id="KW-1185">Reference proteome</keyword>
<evidence type="ECO:0000313" key="2">
    <source>
        <dbReference type="Proteomes" id="UP000077066"/>
    </source>
</evidence>
<dbReference type="OrthoDB" id="325082at2157"/>
<reference evidence="1 2" key="1">
    <citation type="submission" date="2016-04" db="EMBL/GenBank/DDBJ databases">
        <title>Genome sequence of Methanobrevibacter filiformis DSM 11501.</title>
        <authorList>
            <person name="Poehlein A."/>
            <person name="Seedorf H."/>
            <person name="Daniel R."/>
        </authorList>
    </citation>
    <scope>NUCLEOTIDE SEQUENCE [LARGE SCALE GENOMIC DNA]</scope>
    <source>
        <strain evidence="1 2">DSM 11501</strain>
    </source>
</reference>
<comment type="caution">
    <text evidence="1">The sequence shown here is derived from an EMBL/GenBank/DDBJ whole genome shotgun (WGS) entry which is preliminary data.</text>
</comment>
<dbReference type="EMBL" id="LWMT01000093">
    <property type="protein sequence ID" value="KZX15565.1"/>
    <property type="molecule type" value="Genomic_DNA"/>
</dbReference>
<dbReference type="RefSeq" id="WP_066971445.1">
    <property type="nucleotide sequence ID" value="NZ_LWMT01000093.1"/>
</dbReference>
<dbReference type="AlphaFoldDB" id="A0A166DG00"/>
<sequence length="142" mass="16564">MIIINLIKMIKAKELIKEYEQTYGSIETLEYIFKKRGGTIKTKMDLENWKYFIKHPEEEIEDGKILINEDIKLGNMELELLNLIKNIDIKSVNTIAKLLNEDKSKIENKLMELEKEGLVSIEWSSNDLGIASVNYDKIMIEI</sequence>
<protein>
    <submittedName>
        <fullName evidence="1">Uncharacterized protein</fullName>
    </submittedName>
</protein>
<dbReference type="InterPro" id="IPR036390">
    <property type="entry name" value="WH_DNA-bd_sf"/>
</dbReference>
<dbReference type="Proteomes" id="UP000077066">
    <property type="component" value="Unassembled WGS sequence"/>
</dbReference>
<evidence type="ECO:0000313" key="1">
    <source>
        <dbReference type="EMBL" id="KZX15565.1"/>
    </source>
</evidence>
<accession>A0A166DG00</accession>
<dbReference type="SUPFAM" id="SSF46785">
    <property type="entry name" value="Winged helix' DNA-binding domain"/>
    <property type="match status" value="1"/>
</dbReference>
<proteinExistence type="predicted"/>
<name>A0A166DG00_9EURY</name>
<dbReference type="PATRIC" id="fig|55758.3.peg.708"/>